<accession>A0A0L6VLB7</accession>
<reference evidence="2 3" key="1">
    <citation type="submission" date="2015-08" db="EMBL/GenBank/DDBJ databases">
        <title>Next Generation Sequencing and Analysis of the Genome of Puccinia sorghi L Schw, the Causal Agent of Maize Common Rust.</title>
        <authorList>
            <person name="Rochi L."/>
            <person name="Burguener G."/>
            <person name="Darino M."/>
            <person name="Turjanski A."/>
            <person name="Kreff E."/>
            <person name="Dieguez M.J."/>
            <person name="Sacco F."/>
        </authorList>
    </citation>
    <scope>NUCLEOTIDE SEQUENCE [LARGE SCALE GENOMIC DNA]</scope>
    <source>
        <strain evidence="2 3">RO10H11247</strain>
    </source>
</reference>
<dbReference type="OrthoDB" id="10361789at2759"/>
<evidence type="ECO:0000313" key="2">
    <source>
        <dbReference type="EMBL" id="KNZ60900.1"/>
    </source>
</evidence>
<gene>
    <name evidence="2" type="ORF">VP01_1485g2</name>
</gene>
<protein>
    <submittedName>
        <fullName evidence="2">Uncharacterized protein</fullName>
    </submittedName>
</protein>
<organism evidence="2 3">
    <name type="scientific">Puccinia sorghi</name>
    <dbReference type="NCBI Taxonomy" id="27349"/>
    <lineage>
        <taxon>Eukaryota</taxon>
        <taxon>Fungi</taxon>
        <taxon>Dikarya</taxon>
        <taxon>Basidiomycota</taxon>
        <taxon>Pucciniomycotina</taxon>
        <taxon>Pucciniomycetes</taxon>
        <taxon>Pucciniales</taxon>
        <taxon>Pucciniaceae</taxon>
        <taxon>Puccinia</taxon>
    </lineage>
</organism>
<dbReference type="VEuPathDB" id="FungiDB:VP01_1485g2"/>
<feature type="compositionally biased region" description="Polar residues" evidence="1">
    <location>
        <begin position="133"/>
        <end position="153"/>
    </location>
</feature>
<comment type="caution">
    <text evidence="2">The sequence shown here is derived from an EMBL/GenBank/DDBJ whole genome shotgun (WGS) entry which is preliminary data.</text>
</comment>
<dbReference type="Proteomes" id="UP000037035">
    <property type="component" value="Unassembled WGS sequence"/>
</dbReference>
<evidence type="ECO:0000313" key="3">
    <source>
        <dbReference type="Proteomes" id="UP000037035"/>
    </source>
</evidence>
<keyword evidence="3" id="KW-1185">Reference proteome</keyword>
<evidence type="ECO:0000256" key="1">
    <source>
        <dbReference type="SAM" id="MobiDB-lite"/>
    </source>
</evidence>
<sequence length="213" mass="23776">MTFKGSLTRRNKNVQHCPLTSPFASIKPPQLPHEEMEVQLKFCLGIIWIVSLSSTAAPLNRRSLLGVSWAPIALIPERFTKIRVPAVLDASKACSDLGPATDEFPNSNSMLSRRLFSPKPPSKRLQVELKLPTASTTEEPPVIQSTSWFQPSKYSPRKSAECQDRKLTQLHSQQATDEVPEPSNSDSSNEPERLSLGDRLKNLLKFQPCTRSL</sequence>
<name>A0A0L6VLB7_9BASI</name>
<feature type="compositionally biased region" description="Basic and acidic residues" evidence="1">
    <location>
        <begin position="158"/>
        <end position="167"/>
    </location>
</feature>
<proteinExistence type="predicted"/>
<dbReference type="EMBL" id="LAVV01005397">
    <property type="protein sequence ID" value="KNZ60900.1"/>
    <property type="molecule type" value="Genomic_DNA"/>
</dbReference>
<feature type="region of interest" description="Disordered" evidence="1">
    <location>
        <begin position="98"/>
        <end position="199"/>
    </location>
</feature>
<feature type="compositionally biased region" description="Basic and acidic residues" evidence="1">
    <location>
        <begin position="190"/>
        <end position="199"/>
    </location>
</feature>
<dbReference type="AlphaFoldDB" id="A0A0L6VLB7"/>